<protein>
    <submittedName>
        <fullName evidence="1">Uncharacterized protein</fullName>
    </submittedName>
</protein>
<reference evidence="1 2" key="1">
    <citation type="submission" date="2018-05" db="EMBL/GenBank/DDBJ databases">
        <title>Genomic Encyclopedia of Type Strains, Phase IV (KMG-IV): sequencing the most valuable type-strain genomes for metagenomic binning, comparative biology and taxonomic classification.</title>
        <authorList>
            <person name="Goeker M."/>
        </authorList>
    </citation>
    <scope>NUCLEOTIDE SEQUENCE [LARGE SCALE GENOMIC DNA]</scope>
    <source>
        <strain evidence="1 2">DSM 6462</strain>
    </source>
</reference>
<evidence type="ECO:0000313" key="2">
    <source>
        <dbReference type="Proteomes" id="UP000248021"/>
    </source>
</evidence>
<name>A0A2V3TRZ5_9HYPH</name>
<evidence type="ECO:0000313" key="1">
    <source>
        <dbReference type="EMBL" id="PXW50936.1"/>
    </source>
</evidence>
<dbReference type="AlphaFoldDB" id="A0A2V3TRZ5"/>
<dbReference type="RefSeq" id="WP_110378466.1">
    <property type="nucleotide sequence ID" value="NZ_JAHBRY010000004.1"/>
</dbReference>
<keyword evidence="2" id="KW-1185">Reference proteome</keyword>
<organism evidence="1 2">
    <name type="scientific">Chelatococcus asaccharovorans</name>
    <dbReference type="NCBI Taxonomy" id="28210"/>
    <lineage>
        <taxon>Bacteria</taxon>
        <taxon>Pseudomonadati</taxon>
        <taxon>Pseudomonadota</taxon>
        <taxon>Alphaproteobacteria</taxon>
        <taxon>Hyphomicrobiales</taxon>
        <taxon>Chelatococcaceae</taxon>
        <taxon>Chelatococcus</taxon>
    </lineage>
</organism>
<proteinExistence type="predicted"/>
<dbReference type="Proteomes" id="UP000248021">
    <property type="component" value="Unassembled WGS sequence"/>
</dbReference>
<accession>A0A2V3TRZ5</accession>
<sequence length="205" mass="23062">MKLDVNKKISFNTSHSSVETLQERLICKYHSLAAEYPESITKQMIFGVGAQELRYFIGPCNSPGERAAIVRAEGPALLDNVALWFHLELVKRWLMASGATPGAARPVMDVFIVDRTDEGWGIRMEGIFWLPSHWDAIDDEWGRTSAWHVLWSENPLAEFAFILDLDDVDREVADITGAAARMSGECAWSQLYRSLEGDLMGDRLS</sequence>
<comment type="caution">
    <text evidence="1">The sequence shown here is derived from an EMBL/GenBank/DDBJ whole genome shotgun (WGS) entry which is preliminary data.</text>
</comment>
<gene>
    <name evidence="1" type="ORF">C7450_12247</name>
</gene>
<dbReference type="EMBL" id="QJJK01000022">
    <property type="protein sequence ID" value="PXW50936.1"/>
    <property type="molecule type" value="Genomic_DNA"/>
</dbReference>